<accession>A0A4D6MI91</accession>
<dbReference type="AlphaFoldDB" id="A0A4D6MI91"/>
<dbReference type="Proteomes" id="UP000501690">
    <property type="component" value="Linkage Group LG7"/>
</dbReference>
<evidence type="ECO:0000313" key="2">
    <source>
        <dbReference type="EMBL" id="QCD99454.1"/>
    </source>
</evidence>
<organism evidence="2 3">
    <name type="scientific">Vigna unguiculata</name>
    <name type="common">Cowpea</name>
    <dbReference type="NCBI Taxonomy" id="3917"/>
    <lineage>
        <taxon>Eukaryota</taxon>
        <taxon>Viridiplantae</taxon>
        <taxon>Streptophyta</taxon>
        <taxon>Embryophyta</taxon>
        <taxon>Tracheophyta</taxon>
        <taxon>Spermatophyta</taxon>
        <taxon>Magnoliopsida</taxon>
        <taxon>eudicotyledons</taxon>
        <taxon>Gunneridae</taxon>
        <taxon>Pentapetalae</taxon>
        <taxon>rosids</taxon>
        <taxon>fabids</taxon>
        <taxon>Fabales</taxon>
        <taxon>Fabaceae</taxon>
        <taxon>Papilionoideae</taxon>
        <taxon>50 kb inversion clade</taxon>
        <taxon>NPAAA clade</taxon>
        <taxon>indigoferoid/millettioid clade</taxon>
        <taxon>Phaseoleae</taxon>
        <taxon>Vigna</taxon>
    </lineage>
</organism>
<reference evidence="2 3" key="1">
    <citation type="submission" date="2019-04" db="EMBL/GenBank/DDBJ databases">
        <title>An improved genome assembly and genetic linkage map for asparagus bean, Vigna unguiculata ssp. sesquipedialis.</title>
        <authorList>
            <person name="Xia Q."/>
            <person name="Zhang R."/>
            <person name="Dong Y."/>
        </authorList>
    </citation>
    <scope>NUCLEOTIDE SEQUENCE [LARGE SCALE GENOMIC DNA]</scope>
    <source>
        <tissue evidence="2">Leaf</tissue>
    </source>
</reference>
<gene>
    <name evidence="2" type="ORF">DEO72_LG7g735</name>
</gene>
<evidence type="ECO:0000313" key="3">
    <source>
        <dbReference type="Proteomes" id="UP000501690"/>
    </source>
</evidence>
<keyword evidence="3" id="KW-1185">Reference proteome</keyword>
<name>A0A4D6MI91_VIGUN</name>
<protein>
    <submittedName>
        <fullName evidence="2">Uncharacterized protein</fullName>
    </submittedName>
</protein>
<dbReference type="EMBL" id="CP039351">
    <property type="protein sequence ID" value="QCD99454.1"/>
    <property type="molecule type" value="Genomic_DNA"/>
</dbReference>
<evidence type="ECO:0000256" key="1">
    <source>
        <dbReference type="SAM" id="MobiDB-lite"/>
    </source>
</evidence>
<sequence>MLILGDELLGKVGCGFRQIGLVSECMTGRMSAILAQASEARLGENSRNAKPGERLGVGRGMISPKREGFA</sequence>
<proteinExistence type="predicted"/>
<feature type="region of interest" description="Disordered" evidence="1">
    <location>
        <begin position="43"/>
        <end position="70"/>
    </location>
</feature>